<dbReference type="AlphaFoldDB" id="A0A0G2HKA6"/>
<sequence>MVQSLIEQVQTFLDIEQVQTFLEQLGPVGWIVFIALYALLVTFYVPGSLLTLLGGVLFGPQLGVLVVLAGAFLGMAGNWFLTRWWLRPWAQRQLERNPRLQRLEQVLSRDEGWKLVALLRLSPLFPFVLINLVCALTRNLRFWAYMAASATILPGTILYVYSGDTGRQALTLEGGLEQSQLVLRVIGVAATFAVVWLVGRTASRVLRQQLNEPVNEPDA</sequence>
<feature type="transmembrane region" description="Helical" evidence="6">
    <location>
        <begin position="28"/>
        <end position="50"/>
    </location>
</feature>
<comment type="subcellular location">
    <subcellularLocation>
        <location evidence="1 6">Cell membrane</location>
        <topology evidence="1 6">Multi-pass membrane protein</topology>
    </subcellularLocation>
</comment>
<feature type="domain" description="VTT" evidence="7">
    <location>
        <begin position="45"/>
        <end position="164"/>
    </location>
</feature>
<keyword evidence="4 6" id="KW-1133">Transmembrane helix</keyword>
<evidence type="ECO:0000256" key="2">
    <source>
        <dbReference type="ARBA" id="ARBA00022475"/>
    </source>
</evidence>
<dbReference type="EMBL" id="JXQG01000039">
    <property type="protein sequence ID" value="KKZ11822.1"/>
    <property type="molecule type" value="Genomic_DNA"/>
</dbReference>
<evidence type="ECO:0000256" key="1">
    <source>
        <dbReference type="ARBA" id="ARBA00004651"/>
    </source>
</evidence>
<evidence type="ECO:0000256" key="4">
    <source>
        <dbReference type="ARBA" id="ARBA00022989"/>
    </source>
</evidence>
<dbReference type="PANTHER" id="PTHR12677">
    <property type="entry name" value="GOLGI APPARATUS MEMBRANE PROTEIN TVP38-RELATED"/>
    <property type="match status" value="1"/>
</dbReference>
<dbReference type="PANTHER" id="PTHR12677:SF59">
    <property type="entry name" value="GOLGI APPARATUS MEMBRANE PROTEIN TVP38-RELATED"/>
    <property type="match status" value="1"/>
</dbReference>
<evidence type="ECO:0000256" key="5">
    <source>
        <dbReference type="ARBA" id="ARBA00023136"/>
    </source>
</evidence>
<evidence type="ECO:0000313" key="8">
    <source>
        <dbReference type="EMBL" id="KKZ11822.1"/>
    </source>
</evidence>
<gene>
    <name evidence="8" type="ORF">TE42_06845</name>
</gene>
<dbReference type="InterPro" id="IPR032816">
    <property type="entry name" value="VTT_dom"/>
</dbReference>
<dbReference type="Proteomes" id="UP000035067">
    <property type="component" value="Unassembled WGS sequence"/>
</dbReference>
<dbReference type="PATRIC" id="fig|1604020.3.peg.1155"/>
<feature type="transmembrane region" description="Helical" evidence="6">
    <location>
        <begin position="62"/>
        <end position="81"/>
    </location>
</feature>
<dbReference type="InterPro" id="IPR015414">
    <property type="entry name" value="TMEM64"/>
</dbReference>
<evidence type="ECO:0000313" key="9">
    <source>
        <dbReference type="Proteomes" id="UP000035067"/>
    </source>
</evidence>
<reference evidence="8 9" key="1">
    <citation type="submission" date="2015-01" db="EMBL/GenBank/DDBJ databases">
        <title>Lifestyle Evolution in Cyanobacterial Symbionts of Sponges.</title>
        <authorList>
            <person name="Burgsdorf I."/>
            <person name="Slaby B.M."/>
            <person name="Handley K.M."/>
            <person name="Haber M."/>
            <person name="Blom J."/>
            <person name="Marshall C.W."/>
            <person name="Gilbert J.A."/>
            <person name="Hentschel U."/>
            <person name="Steindler L."/>
        </authorList>
    </citation>
    <scope>NUCLEOTIDE SEQUENCE [LARGE SCALE GENOMIC DNA]</scope>
    <source>
        <strain evidence="8">SP3</strain>
    </source>
</reference>
<protein>
    <recommendedName>
        <fullName evidence="6">TVP38/TMEM64 family membrane protein</fullName>
    </recommendedName>
</protein>
<dbReference type="Pfam" id="PF09335">
    <property type="entry name" value="VTT_dom"/>
    <property type="match status" value="1"/>
</dbReference>
<organism evidence="8 9">
    <name type="scientific">Candidatus Synechococcus spongiarum SP3</name>
    <dbReference type="NCBI Taxonomy" id="1604020"/>
    <lineage>
        <taxon>Bacteria</taxon>
        <taxon>Bacillati</taxon>
        <taxon>Cyanobacteriota</taxon>
        <taxon>Cyanophyceae</taxon>
        <taxon>Synechococcales</taxon>
        <taxon>Synechococcaceae</taxon>
        <taxon>Synechococcus</taxon>
    </lineage>
</organism>
<dbReference type="GO" id="GO:0005886">
    <property type="term" value="C:plasma membrane"/>
    <property type="evidence" value="ECO:0007669"/>
    <property type="project" value="UniProtKB-SubCell"/>
</dbReference>
<evidence type="ECO:0000256" key="6">
    <source>
        <dbReference type="RuleBase" id="RU366058"/>
    </source>
</evidence>
<comment type="similarity">
    <text evidence="6">Belongs to the TVP38/TMEM64 family.</text>
</comment>
<accession>A0A0G2HKA6</accession>
<keyword evidence="2 6" id="KW-1003">Cell membrane</keyword>
<evidence type="ECO:0000259" key="7">
    <source>
        <dbReference type="Pfam" id="PF09335"/>
    </source>
</evidence>
<proteinExistence type="inferred from homology"/>
<keyword evidence="5 6" id="KW-0472">Membrane</keyword>
<comment type="caution">
    <text evidence="8">The sequence shown here is derived from an EMBL/GenBank/DDBJ whole genome shotgun (WGS) entry which is preliminary data.</text>
</comment>
<keyword evidence="3 6" id="KW-0812">Transmembrane</keyword>
<feature type="transmembrane region" description="Helical" evidence="6">
    <location>
        <begin position="181"/>
        <end position="199"/>
    </location>
</feature>
<evidence type="ECO:0000256" key="3">
    <source>
        <dbReference type="ARBA" id="ARBA00022692"/>
    </source>
</evidence>
<feature type="transmembrane region" description="Helical" evidence="6">
    <location>
        <begin position="142"/>
        <end position="161"/>
    </location>
</feature>
<feature type="transmembrane region" description="Helical" evidence="6">
    <location>
        <begin position="115"/>
        <end position="135"/>
    </location>
</feature>
<name>A0A0G2HKA6_9SYNE</name>